<dbReference type="PANTHER" id="PTHR42927:SF1">
    <property type="entry name" value="HELICASE SUPERFAMILY 1 AND 2 DOMAIN-CONTAINING PROTEIN"/>
    <property type="match status" value="1"/>
</dbReference>
<dbReference type="Pfam" id="PF22679">
    <property type="entry name" value="T1R_D3-like"/>
    <property type="match status" value="1"/>
</dbReference>
<protein>
    <submittedName>
        <fullName evidence="3">Type I restriction enzyme, R subunit</fullName>
    </submittedName>
</protein>
<evidence type="ECO:0000313" key="4">
    <source>
        <dbReference type="Proteomes" id="UP000184172"/>
    </source>
</evidence>
<accession>A0A1M6H0D8</accession>
<evidence type="ECO:0000313" key="3">
    <source>
        <dbReference type="EMBL" id="SHJ15623.1"/>
    </source>
</evidence>
<dbReference type="Gene3D" id="3.40.50.300">
    <property type="entry name" value="P-loop containing nucleotide triphosphate hydrolases"/>
    <property type="match status" value="3"/>
</dbReference>
<dbReference type="SUPFAM" id="SSF52540">
    <property type="entry name" value="P-loop containing nucleoside triphosphate hydrolases"/>
    <property type="match status" value="1"/>
</dbReference>
<feature type="region of interest" description="Disordered" evidence="1">
    <location>
        <begin position="1099"/>
        <end position="1119"/>
    </location>
</feature>
<sequence>MSLFGKFNIMTELDLQDKYLINFLCKRTDGLQYNEAKANTASANFFVIEDLKNFLSQTDLNKTNYKKLLRKFPSEKELLQAFTEFLEDRIGSSMNMAIFINNNQTVTFEGIKLHLFYPSDSVTLGDKLFHQNIFSVVQELPYTFKHKGKQLFSFRPDLSFFINGIYLGYGELKSNYNNQNARNNGRKKIAKDYLSAAQEYLRIAKDNDLNQSIKKSFLKIFEKAIHITATDINETFIIRNIANQFEEIKNTVNAGSYDFDTYTKKVLNDFKVYPVKGAHNKSTGRFEEVFKALYDKRMIEKEILYYNFIERELIKKERSRTKEYKHNDGRLIAPRPKQKFGADKIISKIDEFLEHENEPNYFLNKLENELRARGLGEEQIKELVQKRSKYQNNKTVYSLLLQYAAGFGKSNIIGWTALQLKDLRKNDAYVYDKIMLVVDRLQLRDQIDSKMHNMNLQKGMFIEASDKKSFIKALTSDRRIVIVNVQKFATIHDILDKEIVEKLSKLRIAFLIDEIHRSQSGIQHSEMVSIFDELQSSFDNNNAYKNQATKKNLIVGFTATPSDHTLARFGEFNKYAEAEKIWVPFDSYTMKEAIIDGYILNPIKGIVPVSAKMYFEIPDNVLKGFEDDYGYETIPDNTDTGIDDDGKKYAIRKKRIYGNTDRIKAISKFIAQRLVTAVYPNIRGTAKAMLATSSIPAAIKYKGFIEKQFQNLVKEKKYERFKDAPIYIVYSNSQEYPSSSTLNDGLGETSVLQNFKLSKNGLIIVVDKLQTGFDEPKLHTLFLDKEIRGINAIQTISRVNRTTKHKNDCKIVDFSYKNVNVKNIRKAFEHYSNVVVSDFDPLGDEAKLGVFYDELKDHSLYGSHFKNFKKFQDGNGDTSIILDMVDAFEIYIKANPKEAKHLKKKIGSYFKTLNLIEFVIELNPKFSDSIFLEFWRKYNTIYNHINKPDEIIDDVEIYFDNRIGIVSPGEEEKEKPNKPKNPDPTDPDQPNKYKYNILKVIEKRNQEEEAIAELIKDFEDKIEAFFEYIKADKMGKRLVAKIADDGSAFTQEEIYSDFERLYRKYIIINQNLGDFFKSETRDILNQLCDDFENTLGKKYPLGEEGPATLLSAAEPNEPK</sequence>
<dbReference type="SMART" id="SM00487">
    <property type="entry name" value="DEXDc"/>
    <property type="match status" value="1"/>
</dbReference>
<organism evidence="3 4">
    <name type="scientific">Aequorivita viscosa</name>
    <dbReference type="NCBI Taxonomy" id="797419"/>
    <lineage>
        <taxon>Bacteria</taxon>
        <taxon>Pseudomonadati</taxon>
        <taxon>Bacteroidota</taxon>
        <taxon>Flavobacteriia</taxon>
        <taxon>Flavobacteriales</taxon>
        <taxon>Flavobacteriaceae</taxon>
        <taxon>Aequorivita</taxon>
    </lineage>
</organism>
<dbReference type="STRING" id="797419.SAMN05216556_11089"/>
<evidence type="ECO:0000259" key="2">
    <source>
        <dbReference type="SMART" id="SM00487"/>
    </source>
</evidence>
<gene>
    <name evidence="3" type="ORF">SAMN04487908_11072</name>
</gene>
<dbReference type="AlphaFoldDB" id="A0A1M6H0D8"/>
<feature type="domain" description="Helicase ATP-binding" evidence="2">
    <location>
        <begin position="330"/>
        <end position="591"/>
    </location>
</feature>
<keyword evidence="4" id="KW-1185">Reference proteome</keyword>
<dbReference type="PANTHER" id="PTHR42927">
    <property type="entry name" value="HELICASE SUPERFAMILY 1 AND 2 DOMAIN-CONTAINING PROTEIN"/>
    <property type="match status" value="1"/>
</dbReference>
<dbReference type="InterPro" id="IPR055180">
    <property type="entry name" value="HsdR_RecA-like_helicase_dom_2"/>
</dbReference>
<feature type="compositionally biased region" description="Basic and acidic residues" evidence="1">
    <location>
        <begin position="970"/>
        <end position="983"/>
    </location>
</feature>
<dbReference type="Pfam" id="PF18766">
    <property type="entry name" value="SWI2_SNF2"/>
    <property type="match status" value="1"/>
</dbReference>
<dbReference type="InterPro" id="IPR014001">
    <property type="entry name" value="Helicase_ATP-bd"/>
</dbReference>
<reference evidence="4" key="1">
    <citation type="submission" date="2016-11" db="EMBL/GenBank/DDBJ databases">
        <authorList>
            <person name="Varghese N."/>
            <person name="Submissions S."/>
        </authorList>
    </citation>
    <scope>NUCLEOTIDE SEQUENCE [LARGE SCALE GENOMIC DNA]</scope>
    <source>
        <strain evidence="4">DSM 26349</strain>
    </source>
</reference>
<proteinExistence type="predicted"/>
<dbReference type="InterPro" id="IPR027417">
    <property type="entry name" value="P-loop_NTPase"/>
</dbReference>
<evidence type="ECO:0000256" key="1">
    <source>
        <dbReference type="SAM" id="MobiDB-lite"/>
    </source>
</evidence>
<dbReference type="InterPro" id="IPR040980">
    <property type="entry name" value="SWI2_SNF2"/>
</dbReference>
<dbReference type="EMBL" id="FQYV01000010">
    <property type="protein sequence ID" value="SHJ15623.1"/>
    <property type="molecule type" value="Genomic_DNA"/>
</dbReference>
<name>A0A1M6H0D8_9FLAO</name>
<feature type="region of interest" description="Disordered" evidence="1">
    <location>
        <begin position="968"/>
        <end position="992"/>
    </location>
</feature>
<dbReference type="Proteomes" id="UP000184172">
    <property type="component" value="Unassembled WGS sequence"/>
</dbReference>